<dbReference type="Pfam" id="PF00400">
    <property type="entry name" value="WD40"/>
    <property type="match status" value="3"/>
</dbReference>
<sequence length="710" mass="76653">MPRSLVILTALASWSSAQEKTTYDDHVFPIFQQSCLNCHNPDKAKGGLDLSTYAASMKGGSGGKIVEPGDVGCMLMGSVQHTSEKKMPPEGDKLASAQIDTLKRWIEGGLLENKSSSARKASKPKFETTLRSDPAAKPDGPPPMPEHLLLEPPVITARPAAVHALACSPWAPLLAATGQRQVLLYHTDSLELAGILPFPEGDPVSLAFTPDGRYLIVGGGVPGKSGVTITFDITNGSRLLTAAKEFDSILAADIRPGFDIVATGGPSRLLKIWNTGTGELVKSIKKHTDWITALDLSSDGVLLASGDRNGGVFVWESESGNEFHSLRAHQAAISATAFRADSNILATASEDGTLRFWEMNGGSEVKKIDAHPGGVTAFAFARDGSSVSAGRDMKVKFWKPDFSHARDLVQNLPALPTAIALDFEGKQAFVGDALGNIQSFQTSDSKKLTEIKNNPSLIETRIQTIASTINNQEQKLTESEKDLAEKTAARDAARNTLSESENELKRLIEAHKTAQITASQTTSEEAGKLVNEASSKIQPAEQTIVQNRGNVEASEKLLTSSTTAYENIKTSINSLKLNQKRWSAATINTKALITRREAEETSLVADEDQNNYTQAAAAIAIQSDALNIKRSDRLELSEHLMRSTSPAITEELQATLAALDIRISIEQARLETLENDSLILRDKAEHTAPLTYRKNLESIALRNAYLKALE</sequence>
<dbReference type="InterPro" id="IPR015943">
    <property type="entry name" value="WD40/YVTN_repeat-like_dom_sf"/>
</dbReference>
<dbReference type="PROSITE" id="PS50082">
    <property type="entry name" value="WD_REPEATS_2"/>
    <property type="match status" value="2"/>
</dbReference>
<comment type="caution">
    <text evidence="7">The sequence shown here is derived from an EMBL/GenBank/DDBJ whole genome shotgun (WGS) entry which is preliminary data.</text>
</comment>
<protein>
    <recommendedName>
        <fullName evidence="6">Cytochrome C Planctomycete-type domain-containing protein</fullName>
    </recommendedName>
</protein>
<feature type="domain" description="Cytochrome C Planctomycete-type" evidence="6">
    <location>
        <begin position="35"/>
        <end position="91"/>
    </location>
</feature>
<reference evidence="7" key="1">
    <citation type="submission" date="2021-01" db="EMBL/GenBank/DDBJ databases">
        <title>Modified the classification status of verrucomicrobia.</title>
        <authorList>
            <person name="Feng X."/>
        </authorList>
    </citation>
    <scope>NUCLEOTIDE SEQUENCE</scope>
    <source>
        <strain evidence="7">JCM 18052</strain>
    </source>
</reference>
<dbReference type="Pfam" id="PF07635">
    <property type="entry name" value="PSCyt1"/>
    <property type="match status" value="1"/>
</dbReference>
<evidence type="ECO:0000256" key="4">
    <source>
        <dbReference type="SAM" id="Coils"/>
    </source>
</evidence>
<dbReference type="AlphaFoldDB" id="A0A934R745"/>
<dbReference type="InterPro" id="IPR036322">
    <property type="entry name" value="WD40_repeat_dom_sf"/>
</dbReference>
<evidence type="ECO:0000256" key="1">
    <source>
        <dbReference type="ARBA" id="ARBA00022574"/>
    </source>
</evidence>
<organism evidence="7 8">
    <name type="scientific">Luteolibacter yonseiensis</name>
    <dbReference type="NCBI Taxonomy" id="1144680"/>
    <lineage>
        <taxon>Bacteria</taxon>
        <taxon>Pseudomonadati</taxon>
        <taxon>Verrucomicrobiota</taxon>
        <taxon>Verrucomicrobiia</taxon>
        <taxon>Verrucomicrobiales</taxon>
        <taxon>Verrucomicrobiaceae</taxon>
        <taxon>Luteolibacter</taxon>
    </lineage>
</organism>
<feature type="region of interest" description="Disordered" evidence="5">
    <location>
        <begin position="115"/>
        <end position="144"/>
    </location>
</feature>
<evidence type="ECO:0000256" key="5">
    <source>
        <dbReference type="SAM" id="MobiDB-lite"/>
    </source>
</evidence>
<evidence type="ECO:0000256" key="3">
    <source>
        <dbReference type="PROSITE-ProRule" id="PRU00221"/>
    </source>
</evidence>
<accession>A0A934R745</accession>
<feature type="repeat" description="WD" evidence="3">
    <location>
        <begin position="284"/>
        <end position="325"/>
    </location>
</feature>
<dbReference type="PANTHER" id="PTHR19879:SF9">
    <property type="entry name" value="TRANSCRIPTION INITIATION FACTOR TFIID SUBUNIT 5"/>
    <property type="match status" value="1"/>
</dbReference>
<dbReference type="PROSITE" id="PS50294">
    <property type="entry name" value="WD_REPEATS_REGION"/>
    <property type="match status" value="2"/>
</dbReference>
<dbReference type="InterPro" id="IPR036909">
    <property type="entry name" value="Cyt_c-like_dom_sf"/>
</dbReference>
<dbReference type="SUPFAM" id="SSF50978">
    <property type="entry name" value="WD40 repeat-like"/>
    <property type="match status" value="1"/>
</dbReference>
<keyword evidence="2" id="KW-0677">Repeat</keyword>
<dbReference type="InterPro" id="IPR001680">
    <property type="entry name" value="WD40_rpt"/>
</dbReference>
<feature type="compositionally biased region" description="Basic and acidic residues" evidence="5">
    <location>
        <begin position="124"/>
        <end position="136"/>
    </location>
</feature>
<dbReference type="CDD" id="cd00200">
    <property type="entry name" value="WD40"/>
    <property type="match status" value="1"/>
</dbReference>
<evidence type="ECO:0000256" key="2">
    <source>
        <dbReference type="ARBA" id="ARBA00022737"/>
    </source>
</evidence>
<dbReference type="GO" id="GO:0009055">
    <property type="term" value="F:electron transfer activity"/>
    <property type="evidence" value="ECO:0007669"/>
    <property type="project" value="InterPro"/>
</dbReference>
<dbReference type="GO" id="GO:0020037">
    <property type="term" value="F:heme binding"/>
    <property type="evidence" value="ECO:0007669"/>
    <property type="project" value="InterPro"/>
</dbReference>
<dbReference type="Gene3D" id="2.130.10.10">
    <property type="entry name" value="YVTN repeat-like/Quinoprotein amine dehydrogenase"/>
    <property type="match status" value="2"/>
</dbReference>
<evidence type="ECO:0000313" key="7">
    <source>
        <dbReference type="EMBL" id="MBK1817183.1"/>
    </source>
</evidence>
<dbReference type="EMBL" id="JAENIK010000012">
    <property type="protein sequence ID" value="MBK1817183.1"/>
    <property type="molecule type" value="Genomic_DNA"/>
</dbReference>
<name>A0A934R745_9BACT</name>
<keyword evidence="1 3" id="KW-0853">WD repeat</keyword>
<feature type="repeat" description="WD" evidence="3">
    <location>
        <begin position="326"/>
        <end position="367"/>
    </location>
</feature>
<proteinExistence type="predicted"/>
<evidence type="ECO:0000259" key="6">
    <source>
        <dbReference type="Pfam" id="PF07635"/>
    </source>
</evidence>
<evidence type="ECO:0000313" key="8">
    <source>
        <dbReference type="Proteomes" id="UP000600139"/>
    </source>
</evidence>
<dbReference type="PANTHER" id="PTHR19879">
    <property type="entry name" value="TRANSCRIPTION INITIATION FACTOR TFIID"/>
    <property type="match status" value="1"/>
</dbReference>
<dbReference type="Proteomes" id="UP000600139">
    <property type="component" value="Unassembled WGS sequence"/>
</dbReference>
<dbReference type="InterPro" id="IPR019775">
    <property type="entry name" value="WD40_repeat_CS"/>
</dbReference>
<dbReference type="InterPro" id="IPR011429">
    <property type="entry name" value="Cyt_c_Planctomycete-type"/>
</dbReference>
<dbReference type="SUPFAM" id="SSF46626">
    <property type="entry name" value="Cytochrome c"/>
    <property type="match status" value="1"/>
</dbReference>
<keyword evidence="8" id="KW-1185">Reference proteome</keyword>
<feature type="coiled-coil region" evidence="4">
    <location>
        <begin position="462"/>
        <end position="517"/>
    </location>
</feature>
<dbReference type="SMART" id="SM00320">
    <property type="entry name" value="WD40"/>
    <property type="match status" value="4"/>
</dbReference>
<gene>
    <name evidence="7" type="ORF">JIN84_16305</name>
</gene>
<dbReference type="PROSITE" id="PS00678">
    <property type="entry name" value="WD_REPEATS_1"/>
    <property type="match status" value="2"/>
</dbReference>
<keyword evidence="4" id="KW-0175">Coiled coil</keyword>